<dbReference type="InterPro" id="IPR029057">
    <property type="entry name" value="PRTase-like"/>
</dbReference>
<keyword evidence="2" id="KW-0315">Glutamine amidotransferase</keyword>
<dbReference type="SUPFAM" id="SSF53271">
    <property type="entry name" value="PRTase-like"/>
    <property type="match status" value="1"/>
</dbReference>
<dbReference type="SUPFAM" id="SSF56235">
    <property type="entry name" value="N-terminal nucleophile aminohydrolases (Ntn hydrolases)"/>
    <property type="match status" value="1"/>
</dbReference>
<evidence type="ECO:0000256" key="1">
    <source>
        <dbReference type="ARBA" id="ARBA00022679"/>
    </source>
</evidence>
<dbReference type="PANTHER" id="PTHR11907">
    <property type="entry name" value="AMIDOPHOSPHORIBOSYLTRANSFERASE"/>
    <property type="match status" value="1"/>
</dbReference>
<feature type="domain" description="Glutamine amidotransferase type-2" evidence="3">
    <location>
        <begin position="8"/>
        <end position="299"/>
    </location>
</feature>
<comment type="caution">
    <text evidence="4">The sequence shown here is derived from an EMBL/GenBank/DDBJ whole genome shotgun (WGS) entry which is preliminary data.</text>
</comment>
<gene>
    <name evidence="4" type="ORF">JHU38_03070</name>
</gene>
<proteinExistence type="predicted"/>
<protein>
    <submittedName>
        <fullName evidence="4">Amidophosphoribosyltransferase</fullName>
    </submittedName>
</protein>
<dbReference type="InterPro" id="IPR000836">
    <property type="entry name" value="PRTase_dom"/>
</dbReference>
<dbReference type="InterPro" id="IPR029055">
    <property type="entry name" value="Ntn_hydrolases_N"/>
</dbReference>
<reference evidence="4 5" key="1">
    <citation type="submission" date="2021-01" db="EMBL/GenBank/DDBJ databases">
        <title>Prevotella A2931 sp. nov.</title>
        <authorList>
            <person name="Buhl M."/>
            <person name="Oberhettinger P."/>
        </authorList>
    </citation>
    <scope>NUCLEOTIDE SEQUENCE [LARGE SCALE GENOMIC DNA]</scope>
    <source>
        <strain evidence="4 5">A2931</strain>
    </source>
</reference>
<keyword evidence="5" id="KW-1185">Reference proteome</keyword>
<evidence type="ECO:0000259" key="3">
    <source>
        <dbReference type="PROSITE" id="PS51278"/>
    </source>
</evidence>
<dbReference type="InterPro" id="IPR017932">
    <property type="entry name" value="GATase_2_dom"/>
</dbReference>
<dbReference type="Gene3D" id="3.60.20.10">
    <property type="entry name" value="Glutamine Phosphoribosylpyrophosphate, subunit 1, domain 1"/>
    <property type="match status" value="1"/>
</dbReference>
<sequence>MEYLKHECGVAMIRLLKPLEYYQKKYGTWMWALNKLYLMMEKQHNRGQEGAGMACVKLNTEPGNEYMFRERAEGSNAITEIFGKVHAAYNNLSPEKLNDVAFAKANLPFAGEMYMGHLRYSTTGKSGLSYVHPFLRRNNWRAKNLCLCGNFNMTNIDEIFHRLTKQGQCPRRYSDSYIMLELMGHRLDREVERNFVEARKQGYQDGDITQYIEDHVDTVNVLKSSMEGFDGGYVVCGLTGSGELFAMRDPWGIRPAYYYKNEEFVAVASERPVLQTTFDLEDKDISEFCPGTSLRVTRNGECFISPILEPKGNHACSFERIYFSRGSDKDIYTERKKLGEQLTDSILNAVDNDLAHTVFSFIPNTAEVAFYGMLHGLRRWMNDRKIRQIESLGHKPTHEELEKIIYEDVRSEKVAIKDIKLRTFITEGNTRNDLASHVYDVTYGSLDANEDNLVVIDDSIVRGTTLKKSILRILDRLHPKKIVIVSSAPQIRYPDYYGIDMPRLEEFCVFRATMALLKERNMTHYVLEVYEACKMELQKPKAERHNIVRKIYEPFSVEEINRKIVEMLRPTGMTTPVELVYQSIDGLRQAIPQHKGDWYFTGHYPTPGGTTLCLRAFIYYIDKSTLI</sequence>
<evidence type="ECO:0000256" key="2">
    <source>
        <dbReference type="ARBA" id="ARBA00022962"/>
    </source>
</evidence>
<dbReference type="CDD" id="cd06223">
    <property type="entry name" value="PRTases_typeI"/>
    <property type="match status" value="1"/>
</dbReference>
<keyword evidence="1" id="KW-0808">Transferase</keyword>
<organism evidence="4 5">
    <name type="scientific">Prevotella illustrans</name>
    <dbReference type="NCBI Taxonomy" id="2800387"/>
    <lineage>
        <taxon>Bacteria</taxon>
        <taxon>Pseudomonadati</taxon>
        <taxon>Bacteroidota</taxon>
        <taxon>Bacteroidia</taxon>
        <taxon>Bacteroidales</taxon>
        <taxon>Prevotellaceae</taxon>
        <taxon>Prevotella</taxon>
    </lineage>
</organism>
<dbReference type="Proteomes" id="UP000664265">
    <property type="component" value="Unassembled WGS sequence"/>
</dbReference>
<evidence type="ECO:0000313" key="4">
    <source>
        <dbReference type="EMBL" id="MBO1362768.1"/>
    </source>
</evidence>
<dbReference type="PROSITE" id="PS51278">
    <property type="entry name" value="GATASE_TYPE_2"/>
    <property type="match status" value="1"/>
</dbReference>
<accession>A0ABS3M3L2</accession>
<evidence type="ECO:0000313" key="5">
    <source>
        <dbReference type="Proteomes" id="UP000664265"/>
    </source>
</evidence>
<name>A0ABS3M3L2_9BACT</name>
<dbReference type="EMBL" id="JAERMS010000005">
    <property type="protein sequence ID" value="MBO1362768.1"/>
    <property type="molecule type" value="Genomic_DNA"/>
</dbReference>
<dbReference type="Gene3D" id="3.40.50.2020">
    <property type="match status" value="1"/>
</dbReference>
<dbReference type="RefSeq" id="WP_107580853.1">
    <property type="nucleotide sequence ID" value="NZ_JAERMS010000005.1"/>
</dbReference>